<feature type="transmembrane region" description="Helical" evidence="6">
    <location>
        <begin position="128"/>
        <end position="149"/>
    </location>
</feature>
<keyword evidence="4 6" id="KW-1133">Transmembrane helix</keyword>
<dbReference type="InterPro" id="IPR022493">
    <property type="entry name" value="CHP03716_TM_YkoY"/>
</dbReference>
<proteinExistence type="inferred from homology"/>
<evidence type="ECO:0000256" key="1">
    <source>
        <dbReference type="ARBA" id="ARBA00004141"/>
    </source>
</evidence>
<dbReference type="GO" id="GO:0016020">
    <property type="term" value="C:membrane"/>
    <property type="evidence" value="ECO:0007669"/>
    <property type="project" value="UniProtKB-SubCell"/>
</dbReference>
<keyword evidence="8" id="KW-1185">Reference proteome</keyword>
<accession>A0A0C2VN22</accession>
<dbReference type="PATRIC" id="fig|889306.3.peg.2218"/>
<feature type="transmembrane region" description="Helical" evidence="6">
    <location>
        <begin position="161"/>
        <end position="179"/>
    </location>
</feature>
<evidence type="ECO:0000256" key="6">
    <source>
        <dbReference type="SAM" id="Phobius"/>
    </source>
</evidence>
<dbReference type="NCBIfam" id="TIGR03716">
    <property type="entry name" value="R_switched_YkoY"/>
    <property type="match status" value="1"/>
</dbReference>
<dbReference type="Proteomes" id="UP000031938">
    <property type="component" value="Unassembled WGS sequence"/>
</dbReference>
<organism evidence="7 8">
    <name type="scientific">Jeotgalibacillus soli</name>
    <dbReference type="NCBI Taxonomy" id="889306"/>
    <lineage>
        <taxon>Bacteria</taxon>
        <taxon>Bacillati</taxon>
        <taxon>Bacillota</taxon>
        <taxon>Bacilli</taxon>
        <taxon>Bacillales</taxon>
        <taxon>Caryophanaceae</taxon>
        <taxon>Jeotgalibacillus</taxon>
    </lineage>
</organism>
<dbReference type="Pfam" id="PF03741">
    <property type="entry name" value="TerC"/>
    <property type="match status" value="1"/>
</dbReference>
<feature type="transmembrane region" description="Helical" evidence="6">
    <location>
        <begin position="74"/>
        <end position="91"/>
    </location>
</feature>
<evidence type="ECO:0000256" key="5">
    <source>
        <dbReference type="ARBA" id="ARBA00023136"/>
    </source>
</evidence>
<evidence type="ECO:0000313" key="8">
    <source>
        <dbReference type="Proteomes" id="UP000031938"/>
    </source>
</evidence>
<keyword evidence="3 6" id="KW-0812">Transmembrane</keyword>
<dbReference type="AlphaFoldDB" id="A0A0C2VN22"/>
<sequence length="259" mass="28450">MDAGLVLEYGWVLLILIALEGILAADNAVVMAVMVKHLPPEKQKKALFYGLFGAFVFRFAALFMIAILIDVWQLQALGALYLLYISISHIVKQARSKKQQALEEDLSKQENKGSGFWMTVLKVEIADIAFAIDSMLAAVALAITLPPVGAFDIGGIDGGQFIVIFIGGLVGLIIMRFAAHWFVRLLKKYPLLETTAFLIVGWVGVKLSVLTLGHPNVQIIDTHFPHSTTWKLIFWTVLLIIAVGGYILAKRKGSQEATS</sequence>
<dbReference type="PANTHER" id="PTHR30238">
    <property type="entry name" value="MEMBRANE BOUND PREDICTED REDOX MODULATOR"/>
    <property type="match status" value="1"/>
</dbReference>
<evidence type="ECO:0000256" key="4">
    <source>
        <dbReference type="ARBA" id="ARBA00022989"/>
    </source>
</evidence>
<feature type="transmembrane region" description="Helical" evidence="6">
    <location>
        <begin position="12"/>
        <end position="35"/>
    </location>
</feature>
<protein>
    <submittedName>
        <fullName evidence="7">Uncharacterized protein</fullName>
    </submittedName>
</protein>
<evidence type="ECO:0000313" key="7">
    <source>
        <dbReference type="EMBL" id="KIL45856.1"/>
    </source>
</evidence>
<comment type="similarity">
    <text evidence="2">Belongs to the TerC family.</text>
</comment>
<name>A0A0C2VN22_9BACL</name>
<dbReference type="PANTHER" id="PTHR30238:SF4">
    <property type="entry name" value="SLL1022 PROTEIN"/>
    <property type="match status" value="1"/>
</dbReference>
<dbReference type="OrthoDB" id="9806211at2"/>
<comment type="subcellular location">
    <subcellularLocation>
        <location evidence="1">Membrane</location>
        <topology evidence="1">Multi-pass membrane protein</topology>
    </subcellularLocation>
</comment>
<evidence type="ECO:0000256" key="3">
    <source>
        <dbReference type="ARBA" id="ARBA00022692"/>
    </source>
</evidence>
<keyword evidence="5 6" id="KW-0472">Membrane</keyword>
<evidence type="ECO:0000256" key="2">
    <source>
        <dbReference type="ARBA" id="ARBA00007511"/>
    </source>
</evidence>
<feature type="transmembrane region" description="Helical" evidence="6">
    <location>
        <begin position="232"/>
        <end position="249"/>
    </location>
</feature>
<dbReference type="InterPro" id="IPR036259">
    <property type="entry name" value="MFS_trans_sf"/>
</dbReference>
<dbReference type="EMBL" id="JXRP01000017">
    <property type="protein sequence ID" value="KIL45856.1"/>
    <property type="molecule type" value="Genomic_DNA"/>
</dbReference>
<dbReference type="RefSeq" id="WP_041088635.1">
    <property type="nucleotide sequence ID" value="NZ_JXRP01000017.1"/>
</dbReference>
<dbReference type="InterPro" id="IPR005496">
    <property type="entry name" value="Integral_membrane_TerC"/>
</dbReference>
<dbReference type="STRING" id="889306.KP78_22050"/>
<feature type="transmembrane region" description="Helical" evidence="6">
    <location>
        <begin position="191"/>
        <end position="212"/>
    </location>
</feature>
<feature type="transmembrane region" description="Helical" evidence="6">
    <location>
        <begin position="47"/>
        <end position="68"/>
    </location>
</feature>
<dbReference type="SUPFAM" id="SSF103473">
    <property type="entry name" value="MFS general substrate transporter"/>
    <property type="match status" value="1"/>
</dbReference>
<comment type="caution">
    <text evidence="7">The sequence shown here is derived from an EMBL/GenBank/DDBJ whole genome shotgun (WGS) entry which is preliminary data.</text>
</comment>
<reference evidence="7 8" key="1">
    <citation type="submission" date="2015-01" db="EMBL/GenBank/DDBJ databases">
        <title>Genome sequencing of Jeotgalibacillus soli.</title>
        <authorList>
            <person name="Goh K.M."/>
            <person name="Chan K.-G."/>
            <person name="Yaakop A.S."/>
            <person name="Ee R."/>
            <person name="Gan H.M."/>
            <person name="Chan C.S."/>
        </authorList>
    </citation>
    <scope>NUCLEOTIDE SEQUENCE [LARGE SCALE GENOMIC DNA]</scope>
    <source>
        <strain evidence="7 8">P9</strain>
    </source>
</reference>
<gene>
    <name evidence="7" type="ORF">KP78_22050</name>
</gene>